<sequence length="66" mass="7536">MVNALEKGEKFDIFDQANFSQEKILPSFPPFSKGGLEGNMDTHIALLPGRYLFILWNTILNLMHIL</sequence>
<dbReference type="EMBL" id="SULG01000125">
    <property type="protein sequence ID" value="TLD40161.1"/>
    <property type="molecule type" value="Genomic_DNA"/>
</dbReference>
<protein>
    <submittedName>
        <fullName evidence="1">Uncharacterized protein</fullName>
    </submittedName>
</protein>
<reference evidence="1 2" key="1">
    <citation type="submission" date="2019-04" db="EMBL/GenBank/DDBJ databases">
        <title>Genome of a novel bacterium Candidatus Jettenia ecosi reconstructed from metagenome of an anammox bioreactor.</title>
        <authorList>
            <person name="Mardanov A.V."/>
            <person name="Beletsky A.V."/>
            <person name="Ravin N.V."/>
            <person name="Botchkova E.A."/>
            <person name="Litti Y.V."/>
            <person name="Nozhevnikova A.N."/>
        </authorList>
    </citation>
    <scope>NUCLEOTIDE SEQUENCE [LARGE SCALE GENOMIC DNA]</scope>
    <source>
        <strain evidence="1">J2</strain>
    </source>
</reference>
<organism evidence="1 2">
    <name type="scientific">Candidatus Jettenia ecosi</name>
    <dbReference type="NCBI Taxonomy" id="2494326"/>
    <lineage>
        <taxon>Bacteria</taxon>
        <taxon>Pseudomonadati</taxon>
        <taxon>Planctomycetota</taxon>
        <taxon>Candidatus Brocadiia</taxon>
        <taxon>Candidatus Brocadiales</taxon>
        <taxon>Candidatus Brocadiaceae</taxon>
        <taxon>Candidatus Jettenia</taxon>
    </lineage>
</organism>
<gene>
    <name evidence="1" type="ORF">JETT_3566</name>
</gene>
<proteinExistence type="predicted"/>
<evidence type="ECO:0000313" key="1">
    <source>
        <dbReference type="EMBL" id="TLD40161.1"/>
    </source>
</evidence>
<accession>A0A533QC16</accession>
<evidence type="ECO:0000313" key="2">
    <source>
        <dbReference type="Proteomes" id="UP000319783"/>
    </source>
</evidence>
<comment type="caution">
    <text evidence="1">The sequence shown here is derived from an EMBL/GenBank/DDBJ whole genome shotgun (WGS) entry which is preliminary data.</text>
</comment>
<dbReference type="AlphaFoldDB" id="A0A533QC16"/>
<name>A0A533QC16_9BACT</name>
<dbReference type="Proteomes" id="UP000319783">
    <property type="component" value="Unassembled WGS sequence"/>
</dbReference>